<reference evidence="5 6" key="1">
    <citation type="submission" date="2023-10" db="EMBL/GenBank/DDBJ databases">
        <title>Genomes of two closely related lineages of the louse Polyplax serrata with different host specificities.</title>
        <authorList>
            <person name="Martinu J."/>
            <person name="Tarabai H."/>
            <person name="Stefka J."/>
            <person name="Hypsa V."/>
        </authorList>
    </citation>
    <scope>NUCLEOTIDE SEQUENCE [LARGE SCALE GENOMIC DNA]</scope>
    <source>
        <strain evidence="5">HR10_N</strain>
    </source>
</reference>
<keyword evidence="4" id="KW-0732">Signal</keyword>
<keyword evidence="1 2" id="KW-0193">Cuticle</keyword>
<dbReference type="GO" id="GO:0062129">
    <property type="term" value="C:chitin-based extracellular matrix"/>
    <property type="evidence" value="ECO:0007669"/>
    <property type="project" value="TreeGrafter"/>
</dbReference>
<gene>
    <name evidence="5" type="ORF">RUM43_014771</name>
</gene>
<dbReference type="InterPro" id="IPR000618">
    <property type="entry name" value="Insect_cuticle"/>
</dbReference>
<comment type="caution">
    <text evidence="5">The sequence shown here is derived from an EMBL/GenBank/DDBJ whole genome shotgun (WGS) entry which is preliminary data.</text>
</comment>
<dbReference type="PANTHER" id="PTHR10380:SF160">
    <property type="entry name" value="CUTICULAR PROTEIN 100A"/>
    <property type="match status" value="1"/>
</dbReference>
<evidence type="ECO:0000256" key="1">
    <source>
        <dbReference type="ARBA" id="ARBA00022460"/>
    </source>
</evidence>
<dbReference type="GO" id="GO:0008010">
    <property type="term" value="F:structural constituent of chitin-based larval cuticle"/>
    <property type="evidence" value="ECO:0007669"/>
    <property type="project" value="TreeGrafter"/>
</dbReference>
<accession>A0AAN8P3Q1</accession>
<dbReference type="PANTHER" id="PTHR10380">
    <property type="entry name" value="CUTICLE PROTEIN"/>
    <property type="match status" value="1"/>
</dbReference>
<evidence type="ECO:0000256" key="3">
    <source>
        <dbReference type="SAM" id="MobiDB-lite"/>
    </source>
</evidence>
<dbReference type="AlphaFoldDB" id="A0AAN8P3Q1"/>
<dbReference type="Proteomes" id="UP001372834">
    <property type="component" value="Unassembled WGS sequence"/>
</dbReference>
<proteinExistence type="predicted"/>
<dbReference type="InterPro" id="IPR031311">
    <property type="entry name" value="CHIT_BIND_RR_consensus"/>
</dbReference>
<dbReference type="PROSITE" id="PS00233">
    <property type="entry name" value="CHIT_BIND_RR_1"/>
    <property type="match status" value="1"/>
</dbReference>
<name>A0AAN8P3Q1_POLSC</name>
<dbReference type="InterPro" id="IPR050468">
    <property type="entry name" value="Cuticle_Struct_Prot"/>
</dbReference>
<feature type="compositionally biased region" description="Pro residues" evidence="3">
    <location>
        <begin position="95"/>
        <end position="108"/>
    </location>
</feature>
<evidence type="ECO:0000313" key="5">
    <source>
        <dbReference type="EMBL" id="KAK6630426.1"/>
    </source>
</evidence>
<sequence length="233" mass="25559">MDKLIILLGLVVASTAQYKASPETAAIISDTRYLAGDGTFGAAYTQEDGVQFKEESDAAGNRKGSYSYVDPNGQRRTVTYTAGKNGFQAFGDHLPVPPPAPQAPPLPQPQQHYQPQQQYHQPLTQYPIQGTAPVQPRYQPTFAAQPQYDDGQYREEYNDPNYKFPGTQHVPAPSPQYTYSFGSTPASVAYAAAGVVPQYPAAVTQQNAHRFLPPGKLNLHRTPDGFSYTFNKS</sequence>
<feature type="region of interest" description="Disordered" evidence="3">
    <location>
        <begin position="95"/>
        <end position="116"/>
    </location>
</feature>
<feature type="chain" id="PRO_5042863032" evidence="4">
    <location>
        <begin position="17"/>
        <end position="233"/>
    </location>
</feature>
<feature type="signal peptide" evidence="4">
    <location>
        <begin position="1"/>
        <end position="16"/>
    </location>
</feature>
<dbReference type="EMBL" id="JAWJWE010000011">
    <property type="protein sequence ID" value="KAK6630426.1"/>
    <property type="molecule type" value="Genomic_DNA"/>
</dbReference>
<organism evidence="5 6">
    <name type="scientific">Polyplax serrata</name>
    <name type="common">Common mouse louse</name>
    <dbReference type="NCBI Taxonomy" id="468196"/>
    <lineage>
        <taxon>Eukaryota</taxon>
        <taxon>Metazoa</taxon>
        <taxon>Ecdysozoa</taxon>
        <taxon>Arthropoda</taxon>
        <taxon>Hexapoda</taxon>
        <taxon>Insecta</taxon>
        <taxon>Pterygota</taxon>
        <taxon>Neoptera</taxon>
        <taxon>Paraneoptera</taxon>
        <taxon>Psocodea</taxon>
        <taxon>Troctomorpha</taxon>
        <taxon>Phthiraptera</taxon>
        <taxon>Anoplura</taxon>
        <taxon>Polyplacidae</taxon>
        <taxon>Polyplax</taxon>
    </lineage>
</organism>
<evidence type="ECO:0000256" key="4">
    <source>
        <dbReference type="SAM" id="SignalP"/>
    </source>
</evidence>
<evidence type="ECO:0000313" key="6">
    <source>
        <dbReference type="Proteomes" id="UP001372834"/>
    </source>
</evidence>
<evidence type="ECO:0000256" key="2">
    <source>
        <dbReference type="PROSITE-ProRule" id="PRU00497"/>
    </source>
</evidence>
<protein>
    <submittedName>
        <fullName evidence="5">Uncharacterized protein</fullName>
    </submittedName>
</protein>
<dbReference type="Pfam" id="PF00379">
    <property type="entry name" value="Chitin_bind_4"/>
    <property type="match status" value="1"/>
</dbReference>
<dbReference type="PROSITE" id="PS51155">
    <property type="entry name" value="CHIT_BIND_RR_2"/>
    <property type="match status" value="1"/>
</dbReference>